<feature type="domain" description="GTA TIM-barrel-like" evidence="2">
    <location>
        <begin position="431"/>
        <end position="726"/>
    </location>
</feature>
<sequence>MATILLQAAGGALGGLIGGPLGAMVGRAAGGLAGAAVDQRLFSRRQSVEGARLAASRVMEADEGTGIARLYGTARLTGQVIWTTRFEETRTSERQGGKGGGRSGGTEVISYSYFGNVAIGLCEGPVAHVRRIWADGEEMDLAGVTVRLHKGGEEQMPDPLIEAKQGQGRAPAYRGLAYLVFERLPLERWGNRIPQIACEVVRPIGELEESIRAVTIIPGASEHGLDTLTVRETLRPGEDRLANRNILFAGNDFSASLEELTALCPRIERAALIVSWFADDLRVGRARVRPGVEVRARNETVPWRVQGLSRAQAHLVSRDGGGPAYGGTPSDAGVVRAIRALKARGLKVTHYPFLMMDVPGGNVLPDPYGGERQAPYPWRGRMTLDIAEGRAGSADGTAAARMEIAAFTGTAVSGHFSTAGGRVSYFGPAEWSYRRMVLHQAFLAQMAGGVDAFVIGSEMRGLTRLRDEAGRFPFVEALIQLARDVKAILPGAKITYAADWSEYFGYQPADGSGDVFFNLDPLWADAAIDMVGIDSYLPLADWRAGDWDEGGPDAARSPYDRDALMRGIEGGEYFDWYYASEADRRERRRTPITDGAGKPWVYRAKDLRAWWANPHVERRGGVETGEASAWVPCSKPIWLTELGCPAIDKGANQPNVFVDPKSSESLTPHFSTGARDDHQQRRFLEAHLRHWESEANPVSPLYGGRMVETGAIHLWTWDARPYPAFPERRDVWSDGSNWERGHWLTGRLGKAPLDRLVAAILRDHGIEDADVRAVDGEIGGYVLMGAGSVRGELEELMRLGGLHAVSRAGRLSFAADRDARPPLALDVLAQEEDTPLMELRRTQESESAQEVILGFADPARAYQRGTASAALREAGRTRLLQIDLPVTLHESEARRFARSMLMDGAGGRERAAFALPPGELAPEPGDVATLPGRPGRWRIERIEDGAVRRIKARRLPDPALEARDDRGEAPPPVTPGPVLPSRPLVHLMDLPLLGANGGGPRAAVFARPWMPYAVLASAAGDGFTLRGLAQAPAILGELAEALAPGPPGRLDRGNAILVDLAAGAAYSTSPEGLLSGRNAAAILSASGAWEVVQFETAQEVAPGRFRLEGLLRAQGGTDDAMEAGAPAGSTFVLLDEAAPALELGAAESGAAIDWRVVPAGRALDDEAALASRAALGQRRERALSPVHLRGAFLRDGALQLGWVRRSRIDADRWEAPDVPLGEESEAYVATLSSGGMFVEVETDVPRLTLGAQEQVAAFGGLPAMLDVEICQIGAAGRGVGRRAAFRRAV</sequence>
<name>A0ABW5CLU9_9HYPH</name>
<organism evidence="5 6">
    <name type="scientific">Aureimonas populi</name>
    <dbReference type="NCBI Taxonomy" id="1701758"/>
    <lineage>
        <taxon>Bacteria</taxon>
        <taxon>Pseudomonadati</taxon>
        <taxon>Pseudomonadota</taxon>
        <taxon>Alphaproteobacteria</taxon>
        <taxon>Hyphomicrobiales</taxon>
        <taxon>Aurantimonadaceae</taxon>
        <taxon>Aureimonas</taxon>
    </lineage>
</organism>
<dbReference type="RefSeq" id="WP_209736806.1">
    <property type="nucleotide sequence ID" value="NZ_CP072611.1"/>
</dbReference>
<dbReference type="Pfam" id="PF13550">
    <property type="entry name" value="Phage-tail_3"/>
    <property type="match status" value="1"/>
</dbReference>
<dbReference type="Gene3D" id="3.20.20.80">
    <property type="entry name" value="Glycosidases"/>
    <property type="match status" value="1"/>
</dbReference>
<dbReference type="SUPFAM" id="SSF51445">
    <property type="entry name" value="(Trans)glycosidases"/>
    <property type="match status" value="1"/>
</dbReference>
<dbReference type="InterPro" id="IPR017853">
    <property type="entry name" value="GH"/>
</dbReference>
<dbReference type="CDD" id="cd19607">
    <property type="entry name" value="GTA_TIM-barrel-like"/>
    <property type="match status" value="1"/>
</dbReference>
<evidence type="ECO:0000313" key="5">
    <source>
        <dbReference type="EMBL" id="MFD2237053.1"/>
    </source>
</evidence>
<gene>
    <name evidence="5" type="ORF">ACFSKQ_06170</name>
</gene>
<reference evidence="6" key="1">
    <citation type="journal article" date="2019" name="Int. J. Syst. Evol. Microbiol.">
        <title>The Global Catalogue of Microorganisms (GCM) 10K type strain sequencing project: providing services to taxonomists for standard genome sequencing and annotation.</title>
        <authorList>
            <consortium name="The Broad Institute Genomics Platform"/>
            <consortium name="The Broad Institute Genome Sequencing Center for Infectious Disease"/>
            <person name="Wu L."/>
            <person name="Ma J."/>
        </authorList>
    </citation>
    <scope>NUCLEOTIDE SEQUENCE [LARGE SCALE GENOMIC DNA]</scope>
    <source>
        <strain evidence="6">ZS-35-S2</strain>
    </source>
</reference>
<keyword evidence="6" id="KW-1185">Reference proteome</keyword>
<feature type="domain" description="Tip attachment protein J" evidence="3">
    <location>
        <begin position="788"/>
        <end position="944"/>
    </location>
</feature>
<dbReference type="Proteomes" id="UP001597371">
    <property type="component" value="Unassembled WGS sequence"/>
</dbReference>
<accession>A0ABW5CLU9</accession>
<evidence type="ECO:0000313" key="6">
    <source>
        <dbReference type="Proteomes" id="UP001597371"/>
    </source>
</evidence>
<evidence type="ECO:0000256" key="1">
    <source>
        <dbReference type="SAM" id="MobiDB-lite"/>
    </source>
</evidence>
<proteinExistence type="predicted"/>
<feature type="domain" description="Rcc01698-like C-terminal" evidence="4">
    <location>
        <begin position="1033"/>
        <end position="1132"/>
    </location>
</feature>
<evidence type="ECO:0000259" key="3">
    <source>
        <dbReference type="Pfam" id="PF13550"/>
    </source>
</evidence>
<dbReference type="InterPro" id="IPR032876">
    <property type="entry name" value="J_dom"/>
</dbReference>
<evidence type="ECO:0000259" key="2">
    <source>
        <dbReference type="Pfam" id="PF13547"/>
    </source>
</evidence>
<dbReference type="InterPro" id="IPR025195">
    <property type="entry name" value="GTA_TIM_dom"/>
</dbReference>
<dbReference type="Pfam" id="PF23666">
    <property type="entry name" value="Rcc01698_C"/>
    <property type="match status" value="1"/>
</dbReference>
<dbReference type="Pfam" id="PF13547">
    <property type="entry name" value="GTA_TIM"/>
    <property type="match status" value="1"/>
</dbReference>
<dbReference type="InterPro" id="IPR056490">
    <property type="entry name" value="Rcc01698_C"/>
</dbReference>
<dbReference type="EMBL" id="JBHUIJ010000006">
    <property type="protein sequence ID" value="MFD2237053.1"/>
    <property type="molecule type" value="Genomic_DNA"/>
</dbReference>
<feature type="region of interest" description="Disordered" evidence="1">
    <location>
        <begin position="955"/>
        <end position="980"/>
    </location>
</feature>
<feature type="compositionally biased region" description="Basic and acidic residues" evidence="1">
    <location>
        <begin position="955"/>
        <end position="968"/>
    </location>
</feature>
<protein>
    <submittedName>
        <fullName evidence="5">Glycoside hydrolase TIM-barrel-like domain-containing protein</fullName>
    </submittedName>
</protein>
<comment type="caution">
    <text evidence="5">The sequence shown here is derived from an EMBL/GenBank/DDBJ whole genome shotgun (WGS) entry which is preliminary data.</text>
</comment>
<evidence type="ECO:0000259" key="4">
    <source>
        <dbReference type="Pfam" id="PF23666"/>
    </source>
</evidence>
<feature type="compositionally biased region" description="Pro residues" evidence="1">
    <location>
        <begin position="969"/>
        <end position="980"/>
    </location>
</feature>